<evidence type="ECO:0000256" key="6">
    <source>
        <dbReference type="RuleBase" id="RU003355"/>
    </source>
</evidence>
<evidence type="ECO:0000256" key="1">
    <source>
        <dbReference type="ARBA" id="ARBA00011073"/>
    </source>
</evidence>
<dbReference type="NCBIfam" id="TIGR04183">
    <property type="entry name" value="Por_Secre_tail"/>
    <property type="match status" value="1"/>
</dbReference>
<feature type="domain" description="Inhibitor I9" evidence="8">
    <location>
        <begin position="63"/>
        <end position="159"/>
    </location>
</feature>
<dbReference type="InterPro" id="IPR034213">
    <property type="entry name" value="S8_Vpr-like"/>
</dbReference>
<feature type="domain" description="Peptidase S8/S53" evidence="7">
    <location>
        <begin position="182"/>
        <end position="436"/>
    </location>
</feature>
<dbReference type="SUPFAM" id="SSF52743">
    <property type="entry name" value="Subtilisin-like"/>
    <property type="match status" value="1"/>
</dbReference>
<protein>
    <submittedName>
        <fullName evidence="10">S8 family serine peptidase</fullName>
    </submittedName>
</protein>
<reference evidence="10 11" key="1">
    <citation type="journal article" date="2023" name="Microbiol. Resour. Announc.">
        <title>Complete Genome Sequence of Imperialibacter roseus strain P4T.</title>
        <authorList>
            <person name="Tizabi D.R."/>
            <person name="Bachvaroff T."/>
            <person name="Hill R.T."/>
        </authorList>
    </citation>
    <scope>NUCLEOTIDE SEQUENCE [LARGE SCALE GENOMIC DNA]</scope>
    <source>
        <strain evidence="10 11">P4T</strain>
    </source>
</reference>
<accession>A0ABZ0IVD2</accession>
<dbReference type="InterPro" id="IPR026444">
    <property type="entry name" value="Secre_tail"/>
</dbReference>
<evidence type="ECO:0000313" key="10">
    <source>
        <dbReference type="EMBL" id="WOK08944.1"/>
    </source>
</evidence>
<dbReference type="InterPro" id="IPR023827">
    <property type="entry name" value="Peptidase_S8_Asp-AS"/>
</dbReference>
<dbReference type="CDD" id="cd07474">
    <property type="entry name" value="Peptidases_S8_subtilisin_Vpr-like"/>
    <property type="match status" value="1"/>
</dbReference>
<dbReference type="InterPro" id="IPR050131">
    <property type="entry name" value="Peptidase_S8_subtilisin-like"/>
</dbReference>
<dbReference type="PRINTS" id="PR00723">
    <property type="entry name" value="SUBTILISIN"/>
</dbReference>
<evidence type="ECO:0000259" key="9">
    <source>
        <dbReference type="Pfam" id="PF18962"/>
    </source>
</evidence>
<evidence type="ECO:0000256" key="2">
    <source>
        <dbReference type="ARBA" id="ARBA00022670"/>
    </source>
</evidence>
<dbReference type="EMBL" id="CP136051">
    <property type="protein sequence ID" value="WOK08944.1"/>
    <property type="molecule type" value="Genomic_DNA"/>
</dbReference>
<sequence>MYIHKASAQQVLSVRDKLGYSNSYGSGSHVANTFSNKDTLGVTLYAKGSSNALTEPEAKRGEFIVKFKQGIPSASQSKQSGFNAKPFKDPALFDKLRSDLNLLHSARTKGSKNTSTVSSLEKEYSKAFFGAHIRVSEELVEEIQKLDYVESVHPNGVVKAFLDTSVPLVRAPEVWDTYDTRGEGIVVGIIDTGIDYNHPALGGGFGPDFKVVGGYDFVNDDNDPFDDNEHGTHVAGIVAANGGGLVGVAPEAKLVALKVLNQYGFGYDDDILDAIEWAVDPNGDGDYSDRLDVVNMSLGGPGDYQSPTAIAVNAAVEMGIVFCVAAGNSGGFKTIGSPGTAERAITVGASDDNDMLAYFSSKGPNAGNYAIKPDLLAPGVNITSSVPGGGTANFNGTSMATPHVAGVAALLRDIHPDWTVDQVKAALTTTAKDLGLEVMQQGSGRLDAVKAAGVSCTAYPTQLSYGLNATDQANWGGSRTVTVTNNSDSDQSYSITVTGTQAGVTLTPTETAFTLSSGQSTTVGFSLAVDNNVFEQEPKASQSTGGRVTIAGEEDMLVIPWAFVSGTIVRIAFEDNQLNRDYNKLIQLFNDDFSYGANDASFSEDGLTATFLVPNATYNAFFLFEDWSKIALKENIVVDGSTTISITSADVENKITFAASDENGESLAGRYQGTLTLLIQSKSSRFGNIVSYGTALRELNFSDFSSEYFAITNYTFDVRNEAGNKLYNIELGAFDGLSESVDIQRTPQDLYHFGLDFDLPGPSAVHDITFFVNAHWFDDYGGGGNTVGFGWNWGSSLNLPVDIWHADAYITESSVINNWGLGLDAHVSKNVNDSYHSLRTKLLRVFDDKIVSFDGKWPLSDTPGMNVGQTINFGGGVLHPGTYLNNYDIRSSAFLGSFGEETYFLYDQMNVKVSANDLVLFNGTGRDFFSDWGFYQAGQYQFDFTVPHEQMPGQEGIIKYTTNSIVQNEGGSVMSPFMPGFYFQDKSGELTIQFEKVLDGKVRFSVRPGLSSLVSSQLYLQKSGSDGYEIVPVEFITTENLDGRKVFEGSVFNKPSADTYYDIKLVAKGASGDSMQYVMTSALFVKANKIPEVVNQQPVTIFRGASHEISLDDLIILDDDSNASEMSLIVENGDNYAVDGKKILAPIDFVGTIEVPITVNDGYDSSEPFLLNIKVANQPPVITGQVAVEIDKNSSYTLSLSDITATDADDIYPTKHTLLVLPGEHYVVEGMTVFPDETYGGKLQVNIVVDDGFSNSAVYKFEIQVTNEPPLITGQKVTSIWKSASREVGVDDLIVEDSDNHYPDGFVVKVLAVSSGQLEGNVVTPPNDFKGILTASVVVNDGADDSNIFELKIEVMNVAPSIVGQQPKQVTKNNNFSVSIDDLQIIDENDGPDFAYQLSIGQGEDFSSTEDGMIRPVTGFVGTIVIPLTVSDGVDNSPVFEFAVDIVNHKPIITGQVATTLGKNTPIGIDLGLLTVTDADDPLDSLTLKLVEGNGYQIVEGKIQPSANFVGVLKINVTVTDGIDDSDLFEFSVNLSNDVPQIIGQQELSIDKNTSLKILPQYVFVDDDDDEFPTNHSLKIGVGENYSISGQTVTPALDYIGELEVPVVVSDPNSTSLAYNLIIMVNAISGIQDSLSQFIDVYPVPVNDYLNIRFKNQISGQIMLSIVDLVGQTLTEDNLENVQPNSEYALATSHIRPGVYLLLVSTSSGDSFSTRIVKD</sequence>
<feature type="active site" description="Charge relay system" evidence="5">
    <location>
        <position position="230"/>
    </location>
</feature>
<comment type="similarity">
    <text evidence="1 5 6">Belongs to the peptidase S8 family.</text>
</comment>
<keyword evidence="11" id="KW-1185">Reference proteome</keyword>
<dbReference type="PROSITE" id="PS00138">
    <property type="entry name" value="SUBTILASE_SER"/>
    <property type="match status" value="1"/>
</dbReference>
<evidence type="ECO:0000259" key="8">
    <source>
        <dbReference type="Pfam" id="PF05922"/>
    </source>
</evidence>
<proteinExistence type="inferred from homology"/>
<dbReference type="InterPro" id="IPR036852">
    <property type="entry name" value="Peptidase_S8/S53_dom_sf"/>
</dbReference>
<gene>
    <name evidence="10" type="ORF">RT717_09890</name>
</gene>
<dbReference type="PANTHER" id="PTHR43806">
    <property type="entry name" value="PEPTIDASE S8"/>
    <property type="match status" value="1"/>
</dbReference>
<evidence type="ECO:0000256" key="5">
    <source>
        <dbReference type="PROSITE-ProRule" id="PRU01240"/>
    </source>
</evidence>
<dbReference type="Pfam" id="PF05922">
    <property type="entry name" value="Inhibitor_I9"/>
    <property type="match status" value="1"/>
</dbReference>
<evidence type="ECO:0000313" key="11">
    <source>
        <dbReference type="Proteomes" id="UP001302349"/>
    </source>
</evidence>
<dbReference type="InterPro" id="IPR022398">
    <property type="entry name" value="Peptidase_S8_His-AS"/>
</dbReference>
<dbReference type="Pfam" id="PF18962">
    <property type="entry name" value="Por_Secre_tail"/>
    <property type="match status" value="1"/>
</dbReference>
<dbReference type="InterPro" id="IPR010259">
    <property type="entry name" value="S8pro/Inhibitor_I9"/>
</dbReference>
<dbReference type="PROSITE" id="PS00136">
    <property type="entry name" value="SUBTILASE_ASP"/>
    <property type="match status" value="1"/>
</dbReference>
<dbReference type="PROSITE" id="PS00137">
    <property type="entry name" value="SUBTILASE_HIS"/>
    <property type="match status" value="1"/>
</dbReference>
<dbReference type="Pfam" id="PF00082">
    <property type="entry name" value="Peptidase_S8"/>
    <property type="match status" value="1"/>
</dbReference>
<dbReference type="InterPro" id="IPR023828">
    <property type="entry name" value="Peptidase_S8_Ser-AS"/>
</dbReference>
<organism evidence="10 11">
    <name type="scientific">Imperialibacter roseus</name>
    <dbReference type="NCBI Taxonomy" id="1324217"/>
    <lineage>
        <taxon>Bacteria</taxon>
        <taxon>Pseudomonadati</taxon>
        <taxon>Bacteroidota</taxon>
        <taxon>Cytophagia</taxon>
        <taxon>Cytophagales</taxon>
        <taxon>Flammeovirgaceae</taxon>
        <taxon>Imperialibacter</taxon>
    </lineage>
</organism>
<keyword evidence="2 5" id="KW-0645">Protease</keyword>
<feature type="active site" description="Charge relay system" evidence="5">
    <location>
        <position position="191"/>
    </location>
</feature>
<dbReference type="Gene3D" id="3.40.50.200">
    <property type="entry name" value="Peptidase S8/S53 domain"/>
    <property type="match status" value="1"/>
</dbReference>
<keyword evidence="3 5" id="KW-0378">Hydrolase</keyword>
<evidence type="ECO:0000259" key="7">
    <source>
        <dbReference type="Pfam" id="PF00082"/>
    </source>
</evidence>
<dbReference type="PROSITE" id="PS51892">
    <property type="entry name" value="SUBTILASE"/>
    <property type="match status" value="1"/>
</dbReference>
<evidence type="ECO:0000256" key="4">
    <source>
        <dbReference type="ARBA" id="ARBA00022825"/>
    </source>
</evidence>
<name>A0ABZ0IVD2_9BACT</name>
<dbReference type="Proteomes" id="UP001302349">
    <property type="component" value="Chromosome"/>
</dbReference>
<dbReference type="PANTHER" id="PTHR43806:SF65">
    <property type="entry name" value="SERINE PROTEASE APRX"/>
    <property type="match status" value="1"/>
</dbReference>
<keyword evidence="4 5" id="KW-0720">Serine protease</keyword>
<feature type="active site" description="Charge relay system" evidence="5">
    <location>
        <position position="398"/>
    </location>
</feature>
<dbReference type="RefSeq" id="WP_317491573.1">
    <property type="nucleotide sequence ID" value="NZ_CP136051.1"/>
</dbReference>
<dbReference type="InterPro" id="IPR000209">
    <property type="entry name" value="Peptidase_S8/S53_dom"/>
</dbReference>
<dbReference type="InterPro" id="IPR015500">
    <property type="entry name" value="Peptidase_S8_subtilisin-rel"/>
</dbReference>
<feature type="domain" description="Secretion system C-terminal sorting" evidence="9">
    <location>
        <begin position="1641"/>
        <end position="1716"/>
    </location>
</feature>
<evidence type="ECO:0000256" key="3">
    <source>
        <dbReference type="ARBA" id="ARBA00022801"/>
    </source>
</evidence>